<keyword evidence="2" id="KW-1185">Reference proteome</keyword>
<dbReference type="KEGG" id="muh:HYN43_009720"/>
<dbReference type="RefSeq" id="WP_119411508.1">
    <property type="nucleotide sequence ID" value="NZ_CP032869.1"/>
</dbReference>
<protein>
    <submittedName>
        <fullName evidence="1">Uncharacterized protein</fullName>
    </submittedName>
</protein>
<reference evidence="1 2" key="1">
    <citation type="submission" date="2018-10" db="EMBL/GenBank/DDBJ databases">
        <title>Genome sequencing of Mucilaginibacter sp. HYN0043.</title>
        <authorList>
            <person name="Kim M."/>
            <person name="Yi H."/>
        </authorList>
    </citation>
    <scope>NUCLEOTIDE SEQUENCE [LARGE SCALE GENOMIC DNA]</scope>
    <source>
        <strain evidence="1 2">HYN0043</strain>
    </source>
</reference>
<gene>
    <name evidence="1" type="ORF">HYN43_009720</name>
</gene>
<evidence type="ECO:0000313" key="1">
    <source>
        <dbReference type="EMBL" id="AYL95549.1"/>
    </source>
</evidence>
<dbReference type="OrthoDB" id="1007602at2"/>
<dbReference type="EMBL" id="CP032869">
    <property type="protein sequence ID" value="AYL95549.1"/>
    <property type="molecule type" value="Genomic_DNA"/>
</dbReference>
<dbReference type="AlphaFoldDB" id="A0A494VN25"/>
<accession>A0A494VN25</accession>
<evidence type="ECO:0000313" key="2">
    <source>
        <dbReference type="Proteomes" id="UP000270046"/>
    </source>
</evidence>
<name>A0A494VN25_9SPHI</name>
<sequence>MIKRNFGHSFSLLNIDYVKLNPKWNYENVISPYYRIYYIDDGEGNLSDTTHSLKLEAGYLYTLKWATADEIRQRLI</sequence>
<proteinExistence type="predicted"/>
<dbReference type="Proteomes" id="UP000270046">
    <property type="component" value="Chromosome"/>
</dbReference>
<organism evidence="1 2">
    <name type="scientific">Mucilaginibacter celer</name>
    <dbReference type="NCBI Taxonomy" id="2305508"/>
    <lineage>
        <taxon>Bacteria</taxon>
        <taxon>Pseudomonadati</taxon>
        <taxon>Bacteroidota</taxon>
        <taxon>Sphingobacteriia</taxon>
        <taxon>Sphingobacteriales</taxon>
        <taxon>Sphingobacteriaceae</taxon>
        <taxon>Mucilaginibacter</taxon>
    </lineage>
</organism>